<feature type="domain" description="4Fe-4S Wbl-type" evidence="2">
    <location>
        <begin position="21"/>
        <end position="93"/>
    </location>
</feature>
<evidence type="ECO:0000313" key="4">
    <source>
        <dbReference type="Proteomes" id="UP000595205"/>
    </source>
</evidence>
<gene>
    <name evidence="3" type="ORF">MINTM018_48040</name>
</gene>
<name>A0A7R7RPY4_MYCIT</name>
<accession>A0A7R7RPY4</accession>
<protein>
    <recommendedName>
        <fullName evidence="2">4Fe-4S Wbl-type domain-containing protein</fullName>
    </recommendedName>
</protein>
<dbReference type="AlphaFoldDB" id="A0A7R7RPY4"/>
<organism evidence="3 4">
    <name type="scientific">Mycobacterium intracellulare</name>
    <dbReference type="NCBI Taxonomy" id="1767"/>
    <lineage>
        <taxon>Bacteria</taxon>
        <taxon>Bacillati</taxon>
        <taxon>Actinomycetota</taxon>
        <taxon>Actinomycetes</taxon>
        <taxon>Mycobacteriales</taxon>
        <taxon>Mycobacteriaceae</taxon>
        <taxon>Mycobacterium</taxon>
        <taxon>Mycobacterium avium complex (MAC)</taxon>
    </lineage>
</organism>
<proteinExistence type="predicted"/>
<evidence type="ECO:0000313" key="3">
    <source>
        <dbReference type="EMBL" id="BCP02035.1"/>
    </source>
</evidence>
<evidence type="ECO:0000259" key="2">
    <source>
        <dbReference type="PROSITE" id="PS51674"/>
    </source>
</evidence>
<dbReference type="PROSITE" id="PS51674">
    <property type="entry name" value="4FE4S_WBL"/>
    <property type="match status" value="1"/>
</dbReference>
<reference evidence="3 4" key="1">
    <citation type="submission" date="2020-12" db="EMBL/GenBank/DDBJ databases">
        <title>Genome sequence of clinical Mycobacterium intracellulare strains.</title>
        <authorList>
            <person name="Tateishi Y."/>
            <person name="Matsumoto S."/>
            <person name="Fukushima Y."/>
            <person name="Nakajima C."/>
            <person name="Suzuki Y."/>
        </authorList>
    </citation>
    <scope>NUCLEOTIDE SEQUENCE [LARGE SCALE GENOMIC DNA]</scope>
    <source>
        <strain evidence="3 4">M018</strain>
    </source>
</reference>
<dbReference type="InterPro" id="IPR034768">
    <property type="entry name" value="4FE4S_WBL"/>
</dbReference>
<dbReference type="Proteomes" id="UP000595205">
    <property type="component" value="Chromosome"/>
</dbReference>
<dbReference type="EMBL" id="AP024255">
    <property type="protein sequence ID" value="BCP02035.1"/>
    <property type="molecule type" value="Genomic_DNA"/>
</dbReference>
<feature type="region of interest" description="Disordered" evidence="1">
    <location>
        <begin position="89"/>
        <end position="113"/>
    </location>
</feature>
<sequence>MTNWEHMTELVGEIPDLRGARCKGMAQLYEQTIATNRDGGPTREETDAARETALRICAACPSLAPCRAYIAALPKSRRPLGVVAGQVIGSTGRSLRTRTPRTAGADATDQATR</sequence>
<evidence type="ECO:0000256" key="1">
    <source>
        <dbReference type="SAM" id="MobiDB-lite"/>
    </source>
</evidence>